<reference evidence="4 5" key="1">
    <citation type="submission" date="2018-03" db="EMBL/GenBank/DDBJ databases">
        <title>Complete genome sequence of Thauera aromatica, a model organism for studying aromatic compound degradation under denitrifying conditions.</title>
        <authorList>
            <person name="Lo H.-Y."/>
            <person name="Goris T."/>
            <person name="Boll M."/>
            <person name="Mueller J.A."/>
        </authorList>
    </citation>
    <scope>NUCLEOTIDE SEQUENCE [LARGE SCALE GENOMIC DNA]</scope>
    <source>
        <strain evidence="4 5">K172</strain>
    </source>
</reference>
<comment type="similarity">
    <text evidence="1 2">Belongs to the OprB family.</text>
</comment>
<dbReference type="OrthoDB" id="5755240at2"/>
<dbReference type="GO" id="GO:0016020">
    <property type="term" value="C:membrane"/>
    <property type="evidence" value="ECO:0007669"/>
    <property type="project" value="InterPro"/>
</dbReference>
<dbReference type="GO" id="GO:0008643">
    <property type="term" value="P:carbohydrate transport"/>
    <property type="evidence" value="ECO:0007669"/>
    <property type="project" value="InterPro"/>
</dbReference>
<keyword evidence="3" id="KW-0175">Coiled coil</keyword>
<sequence length="497" mass="52855">MAPPRIARTALAAALLAAAAGGAAQAATPTQDKLFAELRRLAERVDKLEKRNSELEARLAAPAPAPALAQRVAALEQASKEVAAGLESDRISAREPELVTRLKAVEAKTQAIGAPTRLAEALDGIAVEASVAAVAQRIDGDANADGNDVSLLSWRGDLGITLPAGDIGAGTGEFFAQLRVGQEGEGLPEANPAFTGAYNSLAFQGGAGSQDSYAIVAQAWYQLTTPLGTDPSTPHSLQLTVGKMDPFVFFDQNAIADNEAEKFLNNVFVHNPLLDSGGAVGADDYGFSPGLRLAYRNERSAPDWWQASVAAFGAGEGAKFGRSFTKPFVIGQLEYGRKNQGFDGNYRLYAWRNGQYEGFDGSVDATTGWGLSIDQRVHEDLALFARYGRASSGKAAFDRALTVGGELTGNAWGRGADGVGLAWAWLRASDEFRAEAPLSPDFGYDARGAEQVAELYYRWQVNPQLSLTPDLQYIRRAAADPEAESVTVFGLRGLYAF</sequence>
<dbReference type="Pfam" id="PF04966">
    <property type="entry name" value="OprB"/>
    <property type="match status" value="1"/>
</dbReference>
<accession>A0A2R4BQ20</accession>
<protein>
    <submittedName>
        <fullName evidence="4">ObrB family porin</fullName>
    </submittedName>
</protein>
<dbReference type="RefSeq" id="WP_107221447.1">
    <property type="nucleotide sequence ID" value="NZ_CP028339.1"/>
</dbReference>
<dbReference type="Proteomes" id="UP000241885">
    <property type="component" value="Chromosome"/>
</dbReference>
<proteinExistence type="inferred from homology"/>
<keyword evidence="2" id="KW-0732">Signal</keyword>
<evidence type="ECO:0000256" key="3">
    <source>
        <dbReference type="SAM" id="Coils"/>
    </source>
</evidence>
<feature type="coiled-coil region" evidence="3">
    <location>
        <begin position="31"/>
        <end position="58"/>
    </location>
</feature>
<dbReference type="KEGG" id="tak:Tharo_2415"/>
<keyword evidence="5" id="KW-1185">Reference proteome</keyword>
<dbReference type="InterPro" id="IPR038673">
    <property type="entry name" value="OprB_sf"/>
</dbReference>
<dbReference type="Gene3D" id="2.40.160.180">
    <property type="entry name" value="Carbohydrate-selective porin OprB"/>
    <property type="match status" value="1"/>
</dbReference>
<dbReference type="AlphaFoldDB" id="A0A2R4BQ20"/>
<feature type="signal peptide" evidence="2">
    <location>
        <begin position="1"/>
        <end position="26"/>
    </location>
</feature>
<feature type="chain" id="PRO_5015216984" evidence="2">
    <location>
        <begin position="27"/>
        <end position="497"/>
    </location>
</feature>
<dbReference type="GO" id="GO:0015288">
    <property type="term" value="F:porin activity"/>
    <property type="evidence" value="ECO:0007669"/>
    <property type="project" value="InterPro"/>
</dbReference>
<evidence type="ECO:0000256" key="2">
    <source>
        <dbReference type="RuleBase" id="RU363072"/>
    </source>
</evidence>
<name>A0A2R4BQ20_THAAR</name>
<dbReference type="EMBL" id="CP028339">
    <property type="protein sequence ID" value="AVR89312.1"/>
    <property type="molecule type" value="Genomic_DNA"/>
</dbReference>
<dbReference type="InterPro" id="IPR007049">
    <property type="entry name" value="Carb-sel_porin_OprB"/>
</dbReference>
<evidence type="ECO:0000256" key="1">
    <source>
        <dbReference type="ARBA" id="ARBA00008769"/>
    </source>
</evidence>
<organism evidence="4 5">
    <name type="scientific">Thauera aromatica K172</name>
    <dbReference type="NCBI Taxonomy" id="44139"/>
    <lineage>
        <taxon>Bacteria</taxon>
        <taxon>Pseudomonadati</taxon>
        <taxon>Pseudomonadota</taxon>
        <taxon>Betaproteobacteria</taxon>
        <taxon>Rhodocyclales</taxon>
        <taxon>Zoogloeaceae</taxon>
        <taxon>Thauera</taxon>
    </lineage>
</organism>
<evidence type="ECO:0000313" key="4">
    <source>
        <dbReference type="EMBL" id="AVR89312.1"/>
    </source>
</evidence>
<evidence type="ECO:0000313" key="5">
    <source>
        <dbReference type="Proteomes" id="UP000241885"/>
    </source>
</evidence>
<gene>
    <name evidence="4" type="ORF">Tharo_2415</name>
</gene>